<dbReference type="GO" id="GO:0071482">
    <property type="term" value="P:cellular response to light stimulus"/>
    <property type="evidence" value="ECO:0007669"/>
    <property type="project" value="TreeGrafter"/>
</dbReference>
<dbReference type="GO" id="GO:0009509">
    <property type="term" value="C:chromoplast"/>
    <property type="evidence" value="ECO:0007669"/>
    <property type="project" value="TreeGrafter"/>
</dbReference>
<dbReference type="GO" id="GO:0009501">
    <property type="term" value="C:amyloplast"/>
    <property type="evidence" value="ECO:0007669"/>
    <property type="project" value="TreeGrafter"/>
</dbReference>
<dbReference type="GO" id="GO:0009507">
    <property type="term" value="C:chloroplast"/>
    <property type="evidence" value="ECO:0007669"/>
    <property type="project" value="TreeGrafter"/>
</dbReference>
<evidence type="ECO:0000313" key="2">
    <source>
        <dbReference type="EMBL" id="KAI5084211.1"/>
    </source>
</evidence>
<comment type="caution">
    <text evidence="2">The sequence shown here is derived from an EMBL/GenBank/DDBJ whole genome shotgun (WGS) entry which is preliminary data.</text>
</comment>
<dbReference type="PANTHER" id="PTHR37219:SF1">
    <property type="entry name" value="PROTEIN PALE CRESS, CHLOROPLASTIC"/>
    <property type="match status" value="1"/>
</dbReference>
<gene>
    <name evidence="2" type="ORF">GOP47_0000380</name>
</gene>
<evidence type="ECO:0000256" key="1">
    <source>
        <dbReference type="SAM" id="MobiDB-lite"/>
    </source>
</evidence>
<proteinExistence type="predicted"/>
<dbReference type="GO" id="GO:0009513">
    <property type="term" value="C:etioplast"/>
    <property type="evidence" value="ECO:0007669"/>
    <property type="project" value="TreeGrafter"/>
</dbReference>
<evidence type="ECO:0000313" key="3">
    <source>
        <dbReference type="Proteomes" id="UP000886520"/>
    </source>
</evidence>
<dbReference type="Proteomes" id="UP000886520">
    <property type="component" value="Chromosome 1"/>
</dbReference>
<dbReference type="OrthoDB" id="1933879at2759"/>
<dbReference type="GO" id="GO:0009658">
    <property type="term" value="P:chloroplast organization"/>
    <property type="evidence" value="ECO:0007669"/>
    <property type="project" value="InterPro"/>
</dbReference>
<dbReference type="PANTHER" id="PTHR37219">
    <property type="entry name" value="PROTEIN PALE CRESS, CHLOROPLASTIC"/>
    <property type="match status" value="1"/>
</dbReference>
<keyword evidence="3" id="KW-1185">Reference proteome</keyword>
<accession>A0A9D4VCW9</accession>
<dbReference type="InterPro" id="IPR034563">
    <property type="entry name" value="PALE_CRESS"/>
</dbReference>
<dbReference type="GO" id="GO:0010239">
    <property type="term" value="P:chloroplast mRNA processing"/>
    <property type="evidence" value="ECO:0007669"/>
    <property type="project" value="InterPro"/>
</dbReference>
<protein>
    <recommendedName>
        <fullName evidence="4">Protein PALE CRESS, chloroplastic</fullName>
    </recommendedName>
</protein>
<feature type="region of interest" description="Disordered" evidence="1">
    <location>
        <begin position="67"/>
        <end position="97"/>
    </location>
</feature>
<dbReference type="GO" id="GO:0009965">
    <property type="term" value="P:leaf morphogenesis"/>
    <property type="evidence" value="ECO:0007669"/>
    <property type="project" value="TreeGrafter"/>
</dbReference>
<reference evidence="2" key="1">
    <citation type="submission" date="2021-01" db="EMBL/GenBank/DDBJ databases">
        <title>Adiantum capillus-veneris genome.</title>
        <authorList>
            <person name="Fang Y."/>
            <person name="Liao Q."/>
        </authorList>
    </citation>
    <scope>NUCLEOTIDE SEQUENCE</scope>
    <source>
        <strain evidence="2">H3</strain>
        <tissue evidence="2">Leaf</tissue>
    </source>
</reference>
<evidence type="ECO:0008006" key="4">
    <source>
        <dbReference type="Google" id="ProtNLM"/>
    </source>
</evidence>
<dbReference type="GO" id="GO:0009537">
    <property type="term" value="C:proplastid"/>
    <property type="evidence" value="ECO:0007669"/>
    <property type="project" value="TreeGrafter"/>
</dbReference>
<organism evidence="2 3">
    <name type="scientific">Adiantum capillus-veneris</name>
    <name type="common">Maidenhair fern</name>
    <dbReference type="NCBI Taxonomy" id="13818"/>
    <lineage>
        <taxon>Eukaryota</taxon>
        <taxon>Viridiplantae</taxon>
        <taxon>Streptophyta</taxon>
        <taxon>Embryophyta</taxon>
        <taxon>Tracheophyta</taxon>
        <taxon>Polypodiopsida</taxon>
        <taxon>Polypodiidae</taxon>
        <taxon>Polypodiales</taxon>
        <taxon>Pteridineae</taxon>
        <taxon>Pteridaceae</taxon>
        <taxon>Vittarioideae</taxon>
        <taxon>Adiantum</taxon>
    </lineage>
</organism>
<sequence>MECVASLSSPPSSWSLQAASPHNGASLLQTYRTCRSLMKSFACLAQPDKEAAFARLVQMNPKINDEEWQRERRRESEELRKRREQEEKEEAQKTENYREISKRMESYDEAEVKRAKALVASFIKAGEEVEEKIQEAAENGMLTKMVLIVIYNRLELARHDNERHIVQALDLLYRRIEAEILRREATPAMQYLDELLNLQDGTSHEDWIRRCRQSMITTFPREDAFSFLVPSDFDLLKHHGPIDIPLEEDVLLRSDFIREVDDFLAEIAASQPKGELVGDLDPRTVAIHLSQQQKGRAIQQVRDLLNLAVELEW</sequence>
<name>A0A9D4VCW9_ADICA</name>
<dbReference type="AlphaFoldDB" id="A0A9D4VCW9"/>
<dbReference type="EMBL" id="JABFUD020000001">
    <property type="protein sequence ID" value="KAI5084211.1"/>
    <property type="molecule type" value="Genomic_DNA"/>
</dbReference>